<evidence type="ECO:0000313" key="4">
    <source>
        <dbReference type="Proteomes" id="UP000295285"/>
    </source>
</evidence>
<dbReference type="Proteomes" id="UP000295285">
    <property type="component" value="Unassembled WGS sequence"/>
</dbReference>
<proteinExistence type="predicted"/>
<dbReference type="SUPFAM" id="SSF53098">
    <property type="entry name" value="Ribonuclease H-like"/>
    <property type="match status" value="1"/>
</dbReference>
<evidence type="ECO:0000256" key="1">
    <source>
        <dbReference type="ARBA" id="ARBA00002286"/>
    </source>
</evidence>
<evidence type="ECO:0000313" key="3">
    <source>
        <dbReference type="EMBL" id="TCW56245.1"/>
    </source>
</evidence>
<dbReference type="InterPro" id="IPR012337">
    <property type="entry name" value="RNaseH-like_sf"/>
</dbReference>
<comment type="function">
    <text evidence="1">Involved in the transposition of the insertion sequence.</text>
</comment>
<protein>
    <submittedName>
        <fullName evidence="3">DDE family transposase</fullName>
    </submittedName>
</protein>
<evidence type="ECO:0000259" key="2">
    <source>
        <dbReference type="Pfam" id="PF01609"/>
    </source>
</evidence>
<dbReference type="GO" id="GO:0003677">
    <property type="term" value="F:DNA binding"/>
    <property type="evidence" value="ECO:0007669"/>
    <property type="project" value="InterPro"/>
</dbReference>
<dbReference type="AlphaFoldDB" id="A0A4R4BII6"/>
<dbReference type="GO" id="GO:0006313">
    <property type="term" value="P:DNA transposition"/>
    <property type="evidence" value="ECO:0007669"/>
    <property type="project" value="InterPro"/>
</dbReference>
<name>A0A4R4BII6_BACTU</name>
<dbReference type="Gene3D" id="3.90.350.10">
    <property type="entry name" value="Transposase Inhibitor Protein From Tn5, Chain A, domain 1"/>
    <property type="match status" value="1"/>
</dbReference>
<gene>
    <name evidence="3" type="ORF">EC910_105294</name>
</gene>
<dbReference type="EMBL" id="SMDG01000005">
    <property type="protein sequence ID" value="TCW56245.1"/>
    <property type="molecule type" value="Genomic_DNA"/>
</dbReference>
<organism evidence="3 4">
    <name type="scientific">Bacillus thuringiensis</name>
    <dbReference type="NCBI Taxonomy" id="1428"/>
    <lineage>
        <taxon>Bacteria</taxon>
        <taxon>Bacillati</taxon>
        <taxon>Bacillota</taxon>
        <taxon>Bacilli</taxon>
        <taxon>Bacillales</taxon>
        <taxon>Bacillaceae</taxon>
        <taxon>Bacillus</taxon>
        <taxon>Bacillus cereus group</taxon>
    </lineage>
</organism>
<sequence>MPEVYIGFKYKHRTRLILYRLKQNEWEKRLEHHKKMKKKIPKSASKVNLLVTNTSSDKLPATEMYTFYSLRWQVEILFKTWKSIFRIHVSKRMKLERFQCHLYGQLLRLCLVASVTYQMRRLLSEKQGKEMSELKCAYMVQIYLKKIHATLFYTVQHPVSVLSRLFQDISKNGGKARRYKKRTPFEILGLIGKSTDQLPIAS</sequence>
<accession>A0A4R4BII6</accession>
<comment type="caution">
    <text evidence="3">The sequence shown here is derived from an EMBL/GenBank/DDBJ whole genome shotgun (WGS) entry which is preliminary data.</text>
</comment>
<dbReference type="Pfam" id="PF01609">
    <property type="entry name" value="DDE_Tnp_1"/>
    <property type="match status" value="1"/>
</dbReference>
<dbReference type="InterPro" id="IPR002559">
    <property type="entry name" value="Transposase_11"/>
</dbReference>
<feature type="domain" description="Transposase IS4-like" evidence="2">
    <location>
        <begin position="19"/>
        <end position="108"/>
    </location>
</feature>
<dbReference type="GO" id="GO:0004803">
    <property type="term" value="F:transposase activity"/>
    <property type="evidence" value="ECO:0007669"/>
    <property type="project" value="InterPro"/>
</dbReference>
<reference evidence="3 4" key="1">
    <citation type="submission" date="2019-03" db="EMBL/GenBank/DDBJ databases">
        <title>Above-ground endophytic microbial communities from plants in different locations in the United States.</title>
        <authorList>
            <person name="Frank C."/>
        </authorList>
    </citation>
    <scope>NUCLEOTIDE SEQUENCE [LARGE SCALE GENOMIC DNA]</scope>
    <source>
        <strain evidence="3 4">LP_2_YM</strain>
    </source>
</reference>